<evidence type="ECO:0000256" key="12">
    <source>
        <dbReference type="PROSITE-ProRule" id="PRU00042"/>
    </source>
</evidence>
<dbReference type="PROSITE" id="PS50157">
    <property type="entry name" value="ZINC_FINGER_C2H2_2"/>
    <property type="match status" value="9"/>
</dbReference>
<keyword evidence="5" id="KW-0677">Repeat</keyword>
<keyword evidence="7" id="KW-0862">Zinc</keyword>
<keyword evidence="6 12" id="KW-0863">Zinc-finger</keyword>
<name>A0A226DKN6_FOLCA</name>
<keyword evidence="10" id="KW-0804">Transcription</keyword>
<dbReference type="PANTHER" id="PTHR47772">
    <property type="entry name" value="ZINC FINGER PROTEIN 200"/>
    <property type="match status" value="1"/>
</dbReference>
<feature type="compositionally biased region" description="Polar residues" evidence="13">
    <location>
        <begin position="73"/>
        <end position="83"/>
    </location>
</feature>
<evidence type="ECO:0000256" key="1">
    <source>
        <dbReference type="ARBA" id="ARBA00003767"/>
    </source>
</evidence>
<evidence type="ECO:0000256" key="9">
    <source>
        <dbReference type="ARBA" id="ARBA00023125"/>
    </source>
</evidence>
<comment type="caution">
    <text evidence="15">The sequence shown here is derived from an EMBL/GenBank/DDBJ whole genome shotgun (WGS) entry which is preliminary data.</text>
</comment>
<keyword evidence="8" id="KW-0805">Transcription regulation</keyword>
<evidence type="ECO:0000256" key="10">
    <source>
        <dbReference type="ARBA" id="ARBA00023163"/>
    </source>
</evidence>
<keyword evidence="16" id="KW-1185">Reference proteome</keyword>
<dbReference type="OMA" id="DIACSEC"/>
<evidence type="ECO:0000256" key="6">
    <source>
        <dbReference type="ARBA" id="ARBA00022771"/>
    </source>
</evidence>
<feature type="region of interest" description="Disordered" evidence="13">
    <location>
        <begin position="66"/>
        <end position="118"/>
    </location>
</feature>
<dbReference type="EMBL" id="LNIX01000017">
    <property type="protein sequence ID" value="OXA45793.1"/>
    <property type="molecule type" value="Genomic_DNA"/>
</dbReference>
<dbReference type="SUPFAM" id="SSF57667">
    <property type="entry name" value="beta-beta-alpha zinc fingers"/>
    <property type="match status" value="5"/>
</dbReference>
<proteinExistence type="inferred from homology"/>
<evidence type="ECO:0000313" key="16">
    <source>
        <dbReference type="Proteomes" id="UP000198287"/>
    </source>
</evidence>
<dbReference type="PANTHER" id="PTHR47772:SF15">
    <property type="entry name" value="REDUCED EXPRESSION 2-RELATED"/>
    <property type="match status" value="1"/>
</dbReference>
<feature type="compositionally biased region" description="Acidic residues" evidence="13">
    <location>
        <begin position="1"/>
        <end position="11"/>
    </location>
</feature>
<accession>A0A226DKN6</accession>
<dbReference type="GO" id="GO:0032502">
    <property type="term" value="P:developmental process"/>
    <property type="evidence" value="ECO:0007669"/>
    <property type="project" value="UniProtKB-ARBA"/>
</dbReference>
<evidence type="ECO:0000256" key="7">
    <source>
        <dbReference type="ARBA" id="ARBA00022833"/>
    </source>
</evidence>
<dbReference type="Gene3D" id="3.30.160.60">
    <property type="entry name" value="Classic Zinc Finger"/>
    <property type="match status" value="6"/>
</dbReference>
<evidence type="ECO:0000256" key="5">
    <source>
        <dbReference type="ARBA" id="ARBA00022737"/>
    </source>
</evidence>
<dbReference type="PROSITE" id="PS00028">
    <property type="entry name" value="ZINC_FINGER_C2H2_1"/>
    <property type="match status" value="9"/>
</dbReference>
<feature type="domain" description="C2H2-type" evidence="14">
    <location>
        <begin position="254"/>
        <end position="281"/>
    </location>
</feature>
<dbReference type="Proteomes" id="UP000198287">
    <property type="component" value="Unassembled WGS sequence"/>
</dbReference>
<comment type="function">
    <text evidence="1">May be involved in transcriptional regulation.</text>
</comment>
<feature type="domain" description="C2H2-type" evidence="14">
    <location>
        <begin position="320"/>
        <end position="347"/>
    </location>
</feature>
<organism evidence="15 16">
    <name type="scientific">Folsomia candida</name>
    <name type="common">Springtail</name>
    <dbReference type="NCBI Taxonomy" id="158441"/>
    <lineage>
        <taxon>Eukaryota</taxon>
        <taxon>Metazoa</taxon>
        <taxon>Ecdysozoa</taxon>
        <taxon>Arthropoda</taxon>
        <taxon>Hexapoda</taxon>
        <taxon>Collembola</taxon>
        <taxon>Entomobryomorpha</taxon>
        <taxon>Isotomoidea</taxon>
        <taxon>Isotomidae</taxon>
        <taxon>Proisotominae</taxon>
        <taxon>Folsomia</taxon>
    </lineage>
</organism>
<feature type="domain" description="C2H2-type" evidence="14">
    <location>
        <begin position="378"/>
        <end position="406"/>
    </location>
</feature>
<keyword evidence="4" id="KW-0479">Metal-binding</keyword>
<keyword evidence="9" id="KW-0238">DNA-binding</keyword>
<feature type="domain" description="C2H2-type" evidence="14">
    <location>
        <begin position="349"/>
        <end position="377"/>
    </location>
</feature>
<evidence type="ECO:0000256" key="4">
    <source>
        <dbReference type="ARBA" id="ARBA00022723"/>
    </source>
</evidence>
<comment type="similarity">
    <text evidence="3">Belongs to the krueppel C2H2-type zinc-finger protein family.</text>
</comment>
<dbReference type="OrthoDB" id="6077919at2759"/>
<dbReference type="Pfam" id="PF13894">
    <property type="entry name" value="zf-C2H2_4"/>
    <property type="match status" value="1"/>
</dbReference>
<keyword evidence="11" id="KW-0539">Nucleus</keyword>
<dbReference type="FunFam" id="3.30.160.60:FF:000097">
    <property type="entry name" value="Zinc finger protein"/>
    <property type="match status" value="1"/>
</dbReference>
<feature type="domain" description="C2H2-type" evidence="14">
    <location>
        <begin position="292"/>
        <end position="319"/>
    </location>
</feature>
<protein>
    <submittedName>
        <fullName evidence="15">Zinc finger protein 81</fullName>
    </submittedName>
</protein>
<dbReference type="InterPro" id="IPR036236">
    <property type="entry name" value="Znf_C2H2_sf"/>
</dbReference>
<feature type="domain" description="C2H2-type" evidence="14">
    <location>
        <begin position="225"/>
        <end position="252"/>
    </location>
</feature>
<comment type="subcellular location">
    <subcellularLocation>
        <location evidence="2">Nucleus</location>
    </subcellularLocation>
</comment>
<dbReference type="Pfam" id="PF00096">
    <property type="entry name" value="zf-C2H2"/>
    <property type="match status" value="4"/>
</dbReference>
<evidence type="ECO:0000259" key="14">
    <source>
        <dbReference type="PROSITE" id="PS50157"/>
    </source>
</evidence>
<dbReference type="InterPro" id="IPR050636">
    <property type="entry name" value="C2H2-ZF_domain-containing"/>
</dbReference>
<feature type="domain" description="C2H2-type" evidence="14">
    <location>
        <begin position="406"/>
        <end position="430"/>
    </location>
</feature>
<evidence type="ECO:0000256" key="11">
    <source>
        <dbReference type="ARBA" id="ARBA00023242"/>
    </source>
</evidence>
<dbReference type="GO" id="GO:0003677">
    <property type="term" value="F:DNA binding"/>
    <property type="evidence" value="ECO:0007669"/>
    <property type="project" value="UniProtKB-KW"/>
</dbReference>
<gene>
    <name evidence="15" type="ORF">Fcan01_19431</name>
</gene>
<dbReference type="GO" id="GO:0008270">
    <property type="term" value="F:zinc ion binding"/>
    <property type="evidence" value="ECO:0007669"/>
    <property type="project" value="UniProtKB-KW"/>
</dbReference>
<feature type="domain" description="C2H2-type" evidence="14">
    <location>
        <begin position="188"/>
        <end position="215"/>
    </location>
</feature>
<evidence type="ECO:0000256" key="2">
    <source>
        <dbReference type="ARBA" id="ARBA00004123"/>
    </source>
</evidence>
<reference evidence="15 16" key="1">
    <citation type="submission" date="2015-12" db="EMBL/GenBank/DDBJ databases">
        <title>The genome of Folsomia candida.</title>
        <authorList>
            <person name="Faddeeva A."/>
            <person name="Derks M.F."/>
            <person name="Anvar Y."/>
            <person name="Smit S."/>
            <person name="Van Straalen N."/>
            <person name="Roelofs D."/>
        </authorList>
    </citation>
    <scope>NUCLEOTIDE SEQUENCE [LARGE SCALE GENOMIC DNA]</scope>
    <source>
        <strain evidence="15 16">VU population</strain>
        <tissue evidence="15">Whole body</tissue>
    </source>
</reference>
<evidence type="ECO:0000256" key="13">
    <source>
        <dbReference type="SAM" id="MobiDB-lite"/>
    </source>
</evidence>
<evidence type="ECO:0000256" key="8">
    <source>
        <dbReference type="ARBA" id="ARBA00023015"/>
    </source>
</evidence>
<evidence type="ECO:0000256" key="3">
    <source>
        <dbReference type="ARBA" id="ARBA00006991"/>
    </source>
</evidence>
<dbReference type="SMART" id="SM00355">
    <property type="entry name" value="ZnF_C2H2"/>
    <property type="match status" value="9"/>
</dbReference>
<feature type="domain" description="C2H2-type" evidence="14">
    <location>
        <begin position="160"/>
        <end position="187"/>
    </location>
</feature>
<dbReference type="FunFam" id="3.30.160.60:FF:000202">
    <property type="entry name" value="Zinc finger protein 574"/>
    <property type="match status" value="1"/>
</dbReference>
<sequence length="430" mass="49906">MSLDNWEEADNWESSTRENFFTPKTRPNLKNEPERLLSGATSELDDTFQLDKMVFHQKLLVPTTEKVEGGESFQENEQFSVQPRPTARDDNHVLAPSTSHRSPKAKKSPLQLSRKGKKRDRLFMGKTFPCKICLRPFNNATSAHTPLNPDELERSSIFHEKCPHCEKVFFTRHQLTNHVNAHEGRKNHACPTCKQKFTQKPHLTAHLFVHMSGEERAEVRQRWRHVCYFCSKRFKILSHLSRHLLVHTKEKLGGRCHVCGKSFSLKQILARHRFTHLSEDEKVALVKQGTSRECLFCQKKFPDNSTYHKHLVSHTKEKPFRCDQCGKLFPRSKSLQLHKLIHTSEQKLFNCDECEKAFTSKQNLVRHEKTVHRGLKDIACSECAKKFGTKGDMVRHVKSVHTNIRHPCPHCGVTFTQKCHLGRHLKKLHA</sequence>
<feature type="region of interest" description="Disordered" evidence="13">
    <location>
        <begin position="1"/>
        <end position="34"/>
    </location>
</feature>
<dbReference type="InterPro" id="IPR013087">
    <property type="entry name" value="Znf_C2H2_type"/>
</dbReference>
<evidence type="ECO:0000313" key="15">
    <source>
        <dbReference type="EMBL" id="OXA45793.1"/>
    </source>
</evidence>
<dbReference type="AlphaFoldDB" id="A0A226DKN6"/>
<dbReference type="GO" id="GO:0005634">
    <property type="term" value="C:nucleus"/>
    <property type="evidence" value="ECO:0007669"/>
    <property type="project" value="UniProtKB-SubCell"/>
</dbReference>